<comment type="caution">
    <text evidence="5">The sequence shown here is derived from an EMBL/GenBank/DDBJ whole genome shotgun (WGS) entry which is preliminary data.</text>
</comment>
<dbReference type="InterPro" id="IPR036237">
    <property type="entry name" value="Xyl_isomerase-like_sf"/>
</dbReference>
<evidence type="ECO:0000313" key="5">
    <source>
        <dbReference type="EMBL" id="MSS15734.1"/>
    </source>
</evidence>
<comment type="similarity">
    <text evidence="2">Belongs to the hyi family.</text>
</comment>
<dbReference type="RefSeq" id="WP_154526879.1">
    <property type="nucleotide sequence ID" value="NZ_JAQYJL010000002.1"/>
</dbReference>
<dbReference type="InterPro" id="IPR013022">
    <property type="entry name" value="Xyl_isomerase-like_TIM-brl"/>
</dbReference>
<dbReference type="PANTHER" id="PTHR43489">
    <property type="entry name" value="ISOMERASE"/>
    <property type="match status" value="1"/>
</dbReference>
<keyword evidence="6" id="KW-1185">Reference proteome</keyword>
<dbReference type="AlphaFoldDB" id="A0A6L5XAC8"/>
<evidence type="ECO:0000256" key="1">
    <source>
        <dbReference type="ARBA" id="ARBA00023235"/>
    </source>
</evidence>
<dbReference type="InterPro" id="IPR050417">
    <property type="entry name" value="Sugar_Epim/Isomerase"/>
</dbReference>
<evidence type="ECO:0000256" key="3">
    <source>
        <dbReference type="PIRSR" id="PIRSR006241-50"/>
    </source>
</evidence>
<feature type="active site" description="Proton donor/acceptor" evidence="3">
    <location>
        <position position="145"/>
    </location>
</feature>
<name>A0A6L5XAC8_9FIRM</name>
<evidence type="ECO:0000259" key="4">
    <source>
        <dbReference type="Pfam" id="PF01261"/>
    </source>
</evidence>
<protein>
    <submittedName>
        <fullName evidence="5">Sugar phosphate isomerase/epimerase</fullName>
    </submittedName>
</protein>
<dbReference type="PANTHER" id="PTHR43489:SF7">
    <property type="entry name" value="3-DEHYDRO-D-GULOSIDE 4-EPIMERASE-RELATED"/>
    <property type="match status" value="1"/>
</dbReference>
<dbReference type="Gene3D" id="3.20.20.150">
    <property type="entry name" value="Divalent-metal-dependent TIM barrel enzymes"/>
    <property type="match status" value="1"/>
</dbReference>
<dbReference type="Pfam" id="PF01261">
    <property type="entry name" value="AP_endonuc_2"/>
    <property type="match status" value="1"/>
</dbReference>
<sequence>MYRYSMTQWIVGNEDIEYSFQRLKKYGYDGIEFAAEPYMTDQDRMVSLLEKYGLICTSLCGIFPEERDLTAKDPAAAEAAIRYVKDSVDFATKVGAPYIIIVPSPVGRTEPPAGRTYEECWDNAVRNIRTAADYAASQNVRLAVEAINRYETYLANTLTKAYRLVKEINHPAVGIMADMFHMSLEENNIGTSLRMIADELMHVHIADNTREAAGLGNTDFKEMLYVLRDIGYQGPLTMEFMPRLANPYASGEMETKSKLMDRYAEQSIRYMKCLEASLSS</sequence>
<reference evidence="5 6" key="1">
    <citation type="submission" date="2019-08" db="EMBL/GenBank/DDBJ databases">
        <title>In-depth cultivation of the pig gut microbiome towards novel bacterial diversity and tailored functional studies.</title>
        <authorList>
            <person name="Wylensek D."/>
            <person name="Hitch T.C.A."/>
            <person name="Clavel T."/>
        </authorList>
    </citation>
    <scope>NUCLEOTIDE SEQUENCE [LARGE SCALE GENOMIC DNA]</scope>
    <source>
        <strain evidence="5 6">Oil+RF-744-WCA-WT-11</strain>
    </source>
</reference>
<dbReference type="PIRSF" id="PIRSF006241">
    <property type="entry name" value="HyI"/>
    <property type="match status" value="1"/>
</dbReference>
<keyword evidence="1 2" id="KW-0413">Isomerase</keyword>
<evidence type="ECO:0000313" key="6">
    <source>
        <dbReference type="Proteomes" id="UP000481852"/>
    </source>
</evidence>
<evidence type="ECO:0000256" key="2">
    <source>
        <dbReference type="PIRNR" id="PIRNR006241"/>
    </source>
</evidence>
<feature type="active site" description="Proton donor/acceptor" evidence="3">
    <location>
        <position position="239"/>
    </location>
</feature>
<dbReference type="Proteomes" id="UP000481852">
    <property type="component" value="Unassembled WGS sequence"/>
</dbReference>
<accession>A0A6L5XAC8</accession>
<feature type="domain" description="Xylose isomerase-like TIM barrel" evidence="4">
    <location>
        <begin position="20"/>
        <end position="241"/>
    </location>
</feature>
<dbReference type="SUPFAM" id="SSF51658">
    <property type="entry name" value="Xylose isomerase-like"/>
    <property type="match status" value="1"/>
</dbReference>
<proteinExistence type="inferred from homology"/>
<dbReference type="GO" id="GO:0016853">
    <property type="term" value="F:isomerase activity"/>
    <property type="evidence" value="ECO:0007669"/>
    <property type="project" value="UniProtKB-KW"/>
</dbReference>
<gene>
    <name evidence="5" type="ORF">FYJ35_11955</name>
</gene>
<dbReference type="InterPro" id="IPR026040">
    <property type="entry name" value="HyI-like"/>
</dbReference>
<dbReference type="EMBL" id="VULZ01000014">
    <property type="protein sequence ID" value="MSS15734.1"/>
    <property type="molecule type" value="Genomic_DNA"/>
</dbReference>
<organism evidence="5 6">
    <name type="scientific">Porcincola intestinalis</name>
    <dbReference type="NCBI Taxonomy" id="2606632"/>
    <lineage>
        <taxon>Bacteria</taxon>
        <taxon>Bacillati</taxon>
        <taxon>Bacillota</taxon>
        <taxon>Clostridia</taxon>
        <taxon>Lachnospirales</taxon>
        <taxon>Lachnospiraceae</taxon>
        <taxon>Porcincola</taxon>
    </lineage>
</organism>